<gene>
    <name evidence="9" type="primary">gb24562</name>
    <name evidence="9" type="ORF">PR202_gb24562</name>
</gene>
<evidence type="ECO:0000259" key="8">
    <source>
        <dbReference type="PROSITE" id="PS51754"/>
    </source>
</evidence>
<feature type="region of interest" description="Disordered" evidence="7">
    <location>
        <begin position="177"/>
        <end position="214"/>
    </location>
</feature>
<feature type="region of interest" description="Disordered" evidence="7">
    <location>
        <begin position="31"/>
        <end position="60"/>
    </location>
</feature>
<dbReference type="PROSITE" id="PS51754">
    <property type="entry name" value="OVATE"/>
    <property type="match status" value="1"/>
</dbReference>
<organism evidence="9 10">
    <name type="scientific">Eleusine coracana subsp. coracana</name>
    <dbReference type="NCBI Taxonomy" id="191504"/>
    <lineage>
        <taxon>Eukaryota</taxon>
        <taxon>Viridiplantae</taxon>
        <taxon>Streptophyta</taxon>
        <taxon>Embryophyta</taxon>
        <taxon>Tracheophyta</taxon>
        <taxon>Spermatophyta</taxon>
        <taxon>Magnoliopsida</taxon>
        <taxon>Liliopsida</taxon>
        <taxon>Poales</taxon>
        <taxon>Poaceae</taxon>
        <taxon>PACMAD clade</taxon>
        <taxon>Chloridoideae</taxon>
        <taxon>Cynodonteae</taxon>
        <taxon>Eleusininae</taxon>
        <taxon>Eleusine</taxon>
    </lineage>
</organism>
<keyword evidence="3 6" id="KW-0805">Transcription regulation</keyword>
<keyword evidence="5 6" id="KW-0539">Nucleus</keyword>
<evidence type="ECO:0000256" key="2">
    <source>
        <dbReference type="ARBA" id="ARBA00022491"/>
    </source>
</evidence>
<feature type="compositionally biased region" description="Basic and acidic residues" evidence="7">
    <location>
        <begin position="83"/>
        <end position="95"/>
    </location>
</feature>
<name>A0AAV5FIZ2_ELECO</name>
<keyword evidence="2 6" id="KW-0678">Repressor</keyword>
<feature type="region of interest" description="Disordered" evidence="7">
    <location>
        <begin position="83"/>
        <end position="159"/>
    </location>
</feature>
<dbReference type="GO" id="GO:0005634">
    <property type="term" value="C:nucleus"/>
    <property type="evidence" value="ECO:0007669"/>
    <property type="project" value="UniProtKB-SubCell"/>
</dbReference>
<evidence type="ECO:0000256" key="4">
    <source>
        <dbReference type="ARBA" id="ARBA00023163"/>
    </source>
</evidence>
<evidence type="ECO:0000256" key="6">
    <source>
        <dbReference type="RuleBase" id="RU367028"/>
    </source>
</evidence>
<comment type="function">
    <text evidence="6">Transcriptional repressor that regulates multiple aspects of plant growth and development.</text>
</comment>
<evidence type="ECO:0000313" key="10">
    <source>
        <dbReference type="Proteomes" id="UP001054889"/>
    </source>
</evidence>
<dbReference type="Pfam" id="PF04844">
    <property type="entry name" value="Ovate"/>
    <property type="match status" value="1"/>
</dbReference>
<dbReference type="GO" id="GO:0045892">
    <property type="term" value="P:negative regulation of DNA-templated transcription"/>
    <property type="evidence" value="ECO:0007669"/>
    <property type="project" value="UniProtKB-UniRule"/>
</dbReference>
<protein>
    <recommendedName>
        <fullName evidence="6">Transcription repressor</fullName>
    </recommendedName>
    <alternativeName>
        <fullName evidence="6">Ovate family protein</fullName>
    </alternativeName>
</protein>
<proteinExistence type="predicted"/>
<dbReference type="NCBIfam" id="TIGR01568">
    <property type="entry name" value="A_thal_3678"/>
    <property type="match status" value="1"/>
</dbReference>
<dbReference type="EMBL" id="BQKI01000088">
    <property type="protein sequence ID" value="GJN35758.1"/>
    <property type="molecule type" value="Genomic_DNA"/>
</dbReference>
<evidence type="ECO:0000256" key="5">
    <source>
        <dbReference type="ARBA" id="ARBA00023242"/>
    </source>
</evidence>
<reference evidence="9" key="1">
    <citation type="journal article" date="2018" name="DNA Res.">
        <title>Multiple hybrid de novo genome assembly of finger millet, an orphan allotetraploid crop.</title>
        <authorList>
            <person name="Hatakeyama M."/>
            <person name="Aluri S."/>
            <person name="Balachadran M.T."/>
            <person name="Sivarajan S.R."/>
            <person name="Patrignani A."/>
            <person name="Gruter S."/>
            <person name="Poveda L."/>
            <person name="Shimizu-Inatsugi R."/>
            <person name="Baeten J."/>
            <person name="Francoijs K.J."/>
            <person name="Nataraja K.N."/>
            <person name="Reddy Y.A.N."/>
            <person name="Phadnis S."/>
            <person name="Ravikumar R.L."/>
            <person name="Schlapbach R."/>
            <person name="Sreeman S.M."/>
            <person name="Shimizu K.K."/>
        </authorList>
    </citation>
    <scope>NUCLEOTIDE SEQUENCE</scope>
</reference>
<feature type="compositionally biased region" description="Basic residues" evidence="7">
    <location>
        <begin position="178"/>
        <end position="206"/>
    </location>
</feature>
<feature type="domain" description="OVATE" evidence="8">
    <location>
        <begin position="241"/>
        <end position="300"/>
    </location>
</feature>
<sequence length="305" mass="33333">MDSSSRSGGRRLKDRLARLLRPANSLLRASCSSSSATSTAFTTTPAATTTISPTSSTSTTAANYTTTAGAMLPRAEPFSAALDRLRHPPPPERVHINNNKAQPLIIKEASSSSRHGSRRHTKNKNVIDSGGVRTLYSNPYGFTTTSSDEEKDDDDADDESAAFFSTRSLLSSDASVFYRRKHHHPPPNTNKRRRRPQRRRRRRRRPAASCVDTCGGGASEPGFRPLVMAAAEEEVRKGLAVVKRSRDPYGDFRESMVQVIVGRQVFGAAELEGLLDSYMALNAPCLHPVILQAFSDIWLVLHGGG</sequence>
<evidence type="ECO:0000313" key="9">
    <source>
        <dbReference type="EMBL" id="GJN35758.1"/>
    </source>
</evidence>
<reference evidence="9" key="2">
    <citation type="submission" date="2021-12" db="EMBL/GenBank/DDBJ databases">
        <title>Resequencing data analysis of finger millet.</title>
        <authorList>
            <person name="Hatakeyama M."/>
            <person name="Aluri S."/>
            <person name="Balachadran M.T."/>
            <person name="Sivarajan S.R."/>
            <person name="Poveda L."/>
            <person name="Shimizu-Inatsugi R."/>
            <person name="Schlapbach R."/>
            <person name="Sreeman S.M."/>
            <person name="Shimizu K.K."/>
        </authorList>
    </citation>
    <scope>NUCLEOTIDE SEQUENCE</scope>
</reference>
<comment type="caution">
    <text evidence="9">The sequence shown here is derived from an EMBL/GenBank/DDBJ whole genome shotgun (WGS) entry which is preliminary data.</text>
</comment>
<accession>A0AAV5FIZ2</accession>
<comment type="subcellular location">
    <subcellularLocation>
        <location evidence="1 6">Nucleus</location>
    </subcellularLocation>
</comment>
<dbReference type="InterPro" id="IPR006458">
    <property type="entry name" value="Ovate_C"/>
</dbReference>
<dbReference type="PANTHER" id="PTHR33057">
    <property type="entry name" value="TRANSCRIPTION REPRESSOR OFP7-RELATED"/>
    <property type="match status" value="1"/>
</dbReference>
<dbReference type="PANTHER" id="PTHR33057:SF17">
    <property type="entry name" value="TRANSCRIPTION REPRESSOR OFP8"/>
    <property type="match status" value="1"/>
</dbReference>
<dbReference type="AlphaFoldDB" id="A0AAV5FIZ2"/>
<dbReference type="InterPro" id="IPR038933">
    <property type="entry name" value="Ovate"/>
</dbReference>
<keyword evidence="10" id="KW-1185">Reference proteome</keyword>
<feature type="compositionally biased region" description="Acidic residues" evidence="7">
    <location>
        <begin position="147"/>
        <end position="159"/>
    </location>
</feature>
<dbReference type="Proteomes" id="UP001054889">
    <property type="component" value="Unassembled WGS sequence"/>
</dbReference>
<evidence type="ECO:0000256" key="7">
    <source>
        <dbReference type="SAM" id="MobiDB-lite"/>
    </source>
</evidence>
<evidence type="ECO:0000256" key="1">
    <source>
        <dbReference type="ARBA" id="ARBA00004123"/>
    </source>
</evidence>
<evidence type="ECO:0000256" key="3">
    <source>
        <dbReference type="ARBA" id="ARBA00023015"/>
    </source>
</evidence>
<keyword evidence="4 6" id="KW-0804">Transcription</keyword>